<protein>
    <recommendedName>
        <fullName evidence="1">At1g61320/AtMIF1 LRR domain-containing protein</fullName>
    </recommendedName>
</protein>
<comment type="caution">
    <text evidence="2">The sequence shown here is derived from an EMBL/GenBank/DDBJ whole genome shotgun (WGS) entry which is preliminary data.</text>
</comment>
<reference evidence="2" key="1">
    <citation type="submission" date="2020-05" db="EMBL/GenBank/DDBJ databases">
        <title>WGS assembly of Panicum virgatum.</title>
        <authorList>
            <person name="Lovell J.T."/>
            <person name="Jenkins J."/>
            <person name="Shu S."/>
            <person name="Juenger T.E."/>
            <person name="Schmutz J."/>
        </authorList>
    </citation>
    <scope>NUCLEOTIDE SEQUENCE</scope>
    <source>
        <strain evidence="2">AP13</strain>
    </source>
</reference>
<dbReference type="PANTHER" id="PTHR34145">
    <property type="entry name" value="OS02G0105600 PROTEIN"/>
    <property type="match status" value="1"/>
</dbReference>
<dbReference type="Proteomes" id="UP000823388">
    <property type="component" value="Chromosome 6N"/>
</dbReference>
<keyword evidence="3" id="KW-1185">Reference proteome</keyword>
<proteinExistence type="predicted"/>
<evidence type="ECO:0000313" key="3">
    <source>
        <dbReference type="Proteomes" id="UP000823388"/>
    </source>
</evidence>
<sequence length="204" mass="22697">MSYSDVVCYARTELPSIMPNLGALTLSSCDEVVNTPMLPTKFLCLKHLTICLRSGHSPYDYFSLVSFLEASPSLETLSLDVWKKPMNHETVFGHSPHLRQMTEDQHCYLKNVKIMGFSSAKGLVELTCYILKNAVLLECLTLDTNYGCTSRCSDSGSGRCGSFGNGLREARRAFRAIRTYIEDKLPARVKLTVVGPCSQCHKLS</sequence>
<evidence type="ECO:0000259" key="1">
    <source>
        <dbReference type="Pfam" id="PF23622"/>
    </source>
</evidence>
<dbReference type="Pfam" id="PF23622">
    <property type="entry name" value="LRR_At1g61320_AtMIF1"/>
    <property type="match status" value="1"/>
</dbReference>
<dbReference type="InterPro" id="IPR055357">
    <property type="entry name" value="LRR_At1g61320_AtMIF1"/>
</dbReference>
<accession>A0A8T0QV09</accession>
<name>A0A8T0QV09_PANVG</name>
<dbReference type="InterPro" id="IPR053772">
    <property type="entry name" value="At1g61320/At1g61330-like"/>
</dbReference>
<organism evidence="2 3">
    <name type="scientific">Panicum virgatum</name>
    <name type="common">Blackwell switchgrass</name>
    <dbReference type="NCBI Taxonomy" id="38727"/>
    <lineage>
        <taxon>Eukaryota</taxon>
        <taxon>Viridiplantae</taxon>
        <taxon>Streptophyta</taxon>
        <taxon>Embryophyta</taxon>
        <taxon>Tracheophyta</taxon>
        <taxon>Spermatophyta</taxon>
        <taxon>Magnoliopsida</taxon>
        <taxon>Liliopsida</taxon>
        <taxon>Poales</taxon>
        <taxon>Poaceae</taxon>
        <taxon>PACMAD clade</taxon>
        <taxon>Panicoideae</taxon>
        <taxon>Panicodae</taxon>
        <taxon>Paniceae</taxon>
        <taxon>Panicinae</taxon>
        <taxon>Panicum</taxon>
        <taxon>Panicum sect. Hiantes</taxon>
    </lineage>
</organism>
<dbReference type="PANTHER" id="PTHR34145:SF49">
    <property type="entry name" value="FBD DOMAIN-CONTAINING PROTEIN"/>
    <property type="match status" value="1"/>
</dbReference>
<dbReference type="AlphaFoldDB" id="A0A8T0QV09"/>
<evidence type="ECO:0000313" key="2">
    <source>
        <dbReference type="EMBL" id="KAG2576908.1"/>
    </source>
</evidence>
<dbReference type="EMBL" id="CM029048">
    <property type="protein sequence ID" value="KAG2576908.1"/>
    <property type="molecule type" value="Genomic_DNA"/>
</dbReference>
<feature type="domain" description="At1g61320/AtMIF1 LRR" evidence="1">
    <location>
        <begin position="1"/>
        <end position="198"/>
    </location>
</feature>
<gene>
    <name evidence="2" type="ORF">PVAP13_6NG051860</name>
</gene>